<dbReference type="AlphaFoldDB" id="A0A7I8DHY1"/>
<dbReference type="EMBL" id="AP023368">
    <property type="protein sequence ID" value="BCJ98108.1"/>
    <property type="molecule type" value="Genomic_DNA"/>
</dbReference>
<dbReference type="KEGG" id="acht:bsdcttw_11490"/>
<evidence type="ECO:0000313" key="1">
    <source>
        <dbReference type="EMBL" id="BCJ98108.1"/>
    </source>
</evidence>
<evidence type="ECO:0000313" key="2">
    <source>
        <dbReference type="Proteomes" id="UP000515703"/>
    </source>
</evidence>
<accession>A0A7I8DHY1</accession>
<protein>
    <submittedName>
        <fullName evidence="1">Uncharacterized protein</fullName>
    </submittedName>
</protein>
<dbReference type="InterPro" id="IPR010633">
    <property type="entry name" value="Phage_lambda_GpZ"/>
</dbReference>
<dbReference type="Proteomes" id="UP000515703">
    <property type="component" value="Chromosome"/>
</dbReference>
<gene>
    <name evidence="1" type="ORF">bsdcttw_11490</name>
</gene>
<organism evidence="1 2">
    <name type="scientific">Anaerocolumna chitinilytica</name>
    <dbReference type="NCBI Taxonomy" id="1727145"/>
    <lineage>
        <taxon>Bacteria</taxon>
        <taxon>Bacillati</taxon>
        <taxon>Bacillota</taxon>
        <taxon>Clostridia</taxon>
        <taxon>Lachnospirales</taxon>
        <taxon>Lachnospiraceae</taxon>
        <taxon>Anaerocolumna</taxon>
    </lineage>
</organism>
<sequence>MIKINTKIDTPFFEQLKTVSTVNGKKDMSMAINDALRAGITTEKREVSLRYNLKQKEIVENTKLQRATFSNLKNGKITVSSRRLTVGTSTHFSITPREYTSQKGIKSTKRKTATATIRKKGKEKVKHAFIANPASIKGGNTMLWIKLNNNGGIAPLKTISIPQMVSNPEVYKPMQKNMQEKYLERFEHYRNRTLERMKGK</sequence>
<name>A0A7I8DHY1_9FIRM</name>
<proteinExistence type="predicted"/>
<reference evidence="1 2" key="2">
    <citation type="submission" date="2020-08" db="EMBL/GenBank/DDBJ databases">
        <authorList>
            <person name="Ueki A."/>
            <person name="Tonouchi A."/>
        </authorList>
    </citation>
    <scope>NUCLEOTIDE SEQUENCE [LARGE SCALE GENOMIC DNA]</scope>
    <source>
        <strain evidence="1 2">CTTW</strain>
    </source>
</reference>
<dbReference type="RefSeq" id="WP_185258458.1">
    <property type="nucleotide sequence ID" value="NZ_AP023368.1"/>
</dbReference>
<reference evidence="1 2" key="1">
    <citation type="submission" date="2020-08" db="EMBL/GenBank/DDBJ databases">
        <title>Draft genome sequencing of an Anaerocolumna strain isolated from anoxic soil subjected to BSD treatment.</title>
        <authorList>
            <person name="Uek A."/>
            <person name="Tonouchi A."/>
        </authorList>
    </citation>
    <scope>NUCLEOTIDE SEQUENCE [LARGE SCALE GENOMIC DNA]</scope>
    <source>
        <strain evidence="1 2">CTTW</strain>
    </source>
</reference>
<dbReference type="Pfam" id="PF06763">
    <property type="entry name" value="Minor_tail_Z"/>
    <property type="match status" value="1"/>
</dbReference>
<keyword evidence="2" id="KW-1185">Reference proteome</keyword>